<reference evidence="4" key="1">
    <citation type="journal article" date="2012" name="Proc. Natl. Acad. Sci. U.S.A.">
        <title>Genome sequence of the button mushroom Agaricus bisporus reveals mechanisms governing adaptation to a humic-rich ecological niche.</title>
        <authorList>
            <person name="Morin E."/>
            <person name="Kohler A."/>
            <person name="Baker A.R."/>
            <person name="Foulongne-Oriol M."/>
            <person name="Lombard V."/>
            <person name="Nagy L.G."/>
            <person name="Ohm R.A."/>
            <person name="Patyshakuliyeva A."/>
            <person name="Brun A."/>
            <person name="Aerts A.L."/>
            <person name="Bailey A.M."/>
            <person name="Billette C."/>
            <person name="Coutinho P.M."/>
            <person name="Deakin G."/>
            <person name="Doddapaneni H."/>
            <person name="Floudas D."/>
            <person name="Grimwood J."/>
            <person name="Hilden K."/>
            <person name="Kuees U."/>
            <person name="LaButti K.M."/>
            <person name="Lapidus A."/>
            <person name="Lindquist E.A."/>
            <person name="Lucas S.M."/>
            <person name="Murat C."/>
            <person name="Riley R.W."/>
            <person name="Salamov A.A."/>
            <person name="Schmutz J."/>
            <person name="Subramanian V."/>
            <person name="Woesten H.A.B."/>
            <person name="Xu J."/>
            <person name="Eastwood D.C."/>
            <person name="Foster G.D."/>
            <person name="Sonnenberg A.S."/>
            <person name="Cullen D."/>
            <person name="de Vries R.P."/>
            <person name="Lundell T."/>
            <person name="Hibbett D.S."/>
            <person name="Henrissat B."/>
            <person name="Burton K.S."/>
            <person name="Kerrigan R.W."/>
            <person name="Challen M.P."/>
            <person name="Grigoriev I.V."/>
            <person name="Martin F."/>
        </authorList>
    </citation>
    <scope>NUCLEOTIDE SEQUENCE [LARGE SCALE GENOMIC DNA]</scope>
    <source>
        <strain evidence="4">JB137-S8 / ATCC MYA-4627 / FGSC 10392</strain>
    </source>
</reference>
<keyword evidence="2" id="KW-0472">Membrane</keyword>
<protein>
    <recommendedName>
        <fullName evidence="5">F-box domain-containing protein</fullName>
    </recommendedName>
</protein>
<proteinExistence type="predicted"/>
<feature type="transmembrane region" description="Helical" evidence="2">
    <location>
        <begin position="483"/>
        <end position="504"/>
    </location>
</feature>
<dbReference type="Proteomes" id="UP000008493">
    <property type="component" value="Unassembled WGS sequence"/>
</dbReference>
<dbReference type="CDD" id="cd09917">
    <property type="entry name" value="F-box_SF"/>
    <property type="match status" value="1"/>
</dbReference>
<keyword evidence="4" id="KW-1185">Reference proteome</keyword>
<dbReference type="HOGENOM" id="CLU_311440_0_0_1"/>
<evidence type="ECO:0000313" key="4">
    <source>
        <dbReference type="Proteomes" id="UP000008493"/>
    </source>
</evidence>
<feature type="transmembrane region" description="Helical" evidence="2">
    <location>
        <begin position="857"/>
        <end position="879"/>
    </location>
</feature>
<dbReference type="EMBL" id="JH971398">
    <property type="protein sequence ID" value="EKM77095.1"/>
    <property type="molecule type" value="Genomic_DNA"/>
</dbReference>
<sequence length="943" mass="107888">MSVTLPIDVWIEIIQYLHYDRLTLVRLSLVSHYLRSIAQPLLFHTINHIAYMSKKTYKKYCLCGQSNHRHVLAYVREFTLDDNCRHYRSWSKRARKTSSSSWRSKWFRSKKSQERKLYESLHPGALMPCMINLTTLHIRIRDADSLLDILRHCTETVNVLELSLRYMGCCELDKEELKVVEGFVGRQKGLRKVMLEVGVLEGLGVIMSEEIEQVVVSWGQLVVILKAKKNLKRLEFIQIIDGPGPSVASYSDSRSTSSSTTSTDTEGVTIMADIIQPHHCPRLRYMFLSLDDLIALRLWEDPWKDKLVLLNISSLNRPWSDLKRYLTRFSNLKILSLTPISISLEEALIHVRHLFTKLPKLEMVIMVGGLNVVYTRRRRRRGKKKNNVRNEDEVFELDYVKDLVKMCDMDVELVRRIALRIVVISSLASLLINVIIGGRLLVQYGNFEEWSVLLGLSMIPLSILLHHILRLWPRKMWSVRSDLIYSTIEFGSATGYMIAEIMLSAKNYDFTMAICVFALVFLWLSVGASLVFTVWNLRASQYRTFRCAYDFIENGTSSVGGRYSQLSRWFLLFGENTFKRRFGVDRMFIRGIRGVISILCLLAMITLGYIVLVVQPTQKQLYLQTLWYPYSINDLTGTIMTMQVALALPVEALIRGIDLSTIDLNIKWRPESLHVPCHSSGLQLLQVSCNVNSPFSQHPPDDLIITINYTTALHQPDISMSWFRTAVYLNFNRPGDSLDPMDVIVPPIQLFPGLHLFGTTFYSFRDTYASSRDLSFGIPHYDRRLVQNVQALIPDPEVTRTSNSDNTTATLRLTYQGGSYSVQSGYKIEREQSSNSVLSGFALLGGVWTFINGLFATIFGCSLLLVLFGIKPLSMYGIVHLFQRRRTLVDGGYTLSAEEQSRTIAVLREHLLDDNNDIEANDASEEKTKDGEQSVPQARQDVV</sequence>
<feature type="region of interest" description="Disordered" evidence="1">
    <location>
        <begin position="917"/>
        <end position="943"/>
    </location>
</feature>
<gene>
    <name evidence="3" type="ORF">AGABI1DRAFT_130818</name>
</gene>
<feature type="transmembrane region" description="Helical" evidence="2">
    <location>
        <begin position="450"/>
        <end position="471"/>
    </location>
</feature>
<dbReference type="KEGG" id="abp:AGABI1DRAFT130818"/>
<feature type="transmembrane region" description="Helical" evidence="2">
    <location>
        <begin position="358"/>
        <end position="375"/>
    </location>
</feature>
<dbReference type="RefSeq" id="XP_007332384.1">
    <property type="nucleotide sequence ID" value="XM_007332322.1"/>
</dbReference>
<dbReference type="AlphaFoldDB" id="K5XQN0"/>
<evidence type="ECO:0008006" key="5">
    <source>
        <dbReference type="Google" id="ProtNLM"/>
    </source>
</evidence>
<evidence type="ECO:0000313" key="3">
    <source>
        <dbReference type="EMBL" id="EKM77095.1"/>
    </source>
</evidence>
<name>K5XQN0_AGABU</name>
<feature type="transmembrane region" description="Helical" evidence="2">
    <location>
        <begin position="510"/>
        <end position="535"/>
    </location>
</feature>
<dbReference type="InParanoid" id="K5XQN0"/>
<accession>K5XQN0</accession>
<keyword evidence="2" id="KW-0812">Transmembrane</keyword>
<feature type="transmembrane region" description="Helical" evidence="2">
    <location>
        <begin position="417"/>
        <end position="438"/>
    </location>
</feature>
<keyword evidence="2" id="KW-1133">Transmembrane helix</keyword>
<organism evidence="3 4">
    <name type="scientific">Agaricus bisporus var. burnettii (strain JB137-S8 / ATCC MYA-4627 / FGSC 10392)</name>
    <name type="common">White button mushroom</name>
    <dbReference type="NCBI Taxonomy" id="597362"/>
    <lineage>
        <taxon>Eukaryota</taxon>
        <taxon>Fungi</taxon>
        <taxon>Dikarya</taxon>
        <taxon>Basidiomycota</taxon>
        <taxon>Agaricomycotina</taxon>
        <taxon>Agaricomycetes</taxon>
        <taxon>Agaricomycetidae</taxon>
        <taxon>Agaricales</taxon>
        <taxon>Agaricineae</taxon>
        <taxon>Agaricaceae</taxon>
        <taxon>Agaricus</taxon>
    </lineage>
</organism>
<dbReference type="OrthoDB" id="3227921at2759"/>
<dbReference type="GeneID" id="18827303"/>
<feature type="transmembrane region" description="Helical" evidence="2">
    <location>
        <begin position="595"/>
        <end position="615"/>
    </location>
</feature>
<evidence type="ECO:0000256" key="2">
    <source>
        <dbReference type="SAM" id="Phobius"/>
    </source>
</evidence>
<evidence type="ECO:0000256" key="1">
    <source>
        <dbReference type="SAM" id="MobiDB-lite"/>
    </source>
</evidence>